<accession>A0A3P9HJX0</accession>
<reference key="1">
    <citation type="journal article" date="2007" name="Nature">
        <title>The medaka draft genome and insights into vertebrate genome evolution.</title>
        <authorList>
            <person name="Kasahara M."/>
            <person name="Naruse K."/>
            <person name="Sasaki S."/>
            <person name="Nakatani Y."/>
            <person name="Qu W."/>
            <person name="Ahsan B."/>
            <person name="Yamada T."/>
            <person name="Nagayasu Y."/>
            <person name="Doi K."/>
            <person name="Kasai Y."/>
            <person name="Jindo T."/>
            <person name="Kobayashi D."/>
            <person name="Shimada A."/>
            <person name="Toyoda A."/>
            <person name="Kuroki Y."/>
            <person name="Fujiyama A."/>
            <person name="Sasaki T."/>
            <person name="Shimizu A."/>
            <person name="Asakawa S."/>
            <person name="Shimizu N."/>
            <person name="Hashimoto S."/>
            <person name="Yang J."/>
            <person name="Lee Y."/>
            <person name="Matsushima K."/>
            <person name="Sugano S."/>
            <person name="Sakaizumi M."/>
            <person name="Narita T."/>
            <person name="Ohishi K."/>
            <person name="Haga S."/>
            <person name="Ohta F."/>
            <person name="Nomoto H."/>
            <person name="Nogata K."/>
            <person name="Morishita T."/>
            <person name="Endo T."/>
            <person name="Shin-I T."/>
            <person name="Takeda H."/>
            <person name="Morishita S."/>
            <person name="Kohara Y."/>
        </authorList>
    </citation>
    <scope>NUCLEOTIDE SEQUENCE [LARGE SCALE GENOMIC DNA]</scope>
    <source>
        <strain>Hd-rR</strain>
    </source>
</reference>
<protein>
    <submittedName>
        <fullName evidence="3">Si:ch211-160o17.6</fullName>
    </submittedName>
</protein>
<dbReference type="Proteomes" id="UP000265200">
    <property type="component" value="Chromosome 5"/>
</dbReference>
<keyword evidence="1" id="KW-0175">Coiled coil</keyword>
<sequence length="152" mass="18790">MRLYHSSPVSENMGLRNKKDRYHCWMITPHQVIENQQQEEDDLIRPRKLINPILASAQRRALHQELLFCWRRGALPRRKPELQRVMEHRKREQLRKRDQALRPPSDLQVKLHRRQQRIQFLEMEEKRRTERQKNLPEFVRVRQTLKHIQKVK</sequence>
<dbReference type="Ensembl" id="ENSORLT00015001415.1">
    <property type="protein sequence ID" value="ENSORLP00015008091.1"/>
    <property type="gene ID" value="ENSORLG00015008900.1"/>
</dbReference>
<dbReference type="PANTHER" id="PTHR16768:SF7">
    <property type="entry name" value="PROTEIN FAM107B-LIKE"/>
    <property type="match status" value="1"/>
</dbReference>
<feature type="compositionally biased region" description="Basic and acidic residues" evidence="2">
    <location>
        <begin position="81"/>
        <end position="100"/>
    </location>
</feature>
<name>A0A3P9HJX0_ORYLA</name>
<reference evidence="3 4" key="2">
    <citation type="submission" date="2017-04" db="EMBL/GenBank/DDBJ databases">
        <title>CpG methylation of centromeres and impact of large insertions on vertebrate speciation.</title>
        <authorList>
            <person name="Ichikawa K."/>
            <person name="Yoshimura J."/>
            <person name="Morishita S."/>
        </authorList>
    </citation>
    <scope>NUCLEOTIDE SEQUENCE</scope>
    <source>
        <strain evidence="3 4">HSOK</strain>
    </source>
</reference>
<organism evidence="3 4">
    <name type="scientific">Oryzias latipes</name>
    <name type="common">Japanese rice fish</name>
    <name type="synonym">Japanese killifish</name>
    <dbReference type="NCBI Taxonomy" id="8090"/>
    <lineage>
        <taxon>Eukaryota</taxon>
        <taxon>Metazoa</taxon>
        <taxon>Chordata</taxon>
        <taxon>Craniata</taxon>
        <taxon>Vertebrata</taxon>
        <taxon>Euteleostomi</taxon>
        <taxon>Actinopterygii</taxon>
        <taxon>Neopterygii</taxon>
        <taxon>Teleostei</taxon>
        <taxon>Neoteleostei</taxon>
        <taxon>Acanthomorphata</taxon>
        <taxon>Ovalentaria</taxon>
        <taxon>Atherinomorphae</taxon>
        <taxon>Beloniformes</taxon>
        <taxon>Adrianichthyidae</taxon>
        <taxon>Oryziinae</taxon>
        <taxon>Oryzias</taxon>
    </lineage>
</organism>
<evidence type="ECO:0000313" key="3">
    <source>
        <dbReference type="Ensembl" id="ENSORLP00015008091.1"/>
    </source>
</evidence>
<dbReference type="AlphaFoldDB" id="A0A3P9HJX0"/>
<reference evidence="3" key="3">
    <citation type="submission" date="2025-08" db="UniProtKB">
        <authorList>
            <consortium name="Ensembl"/>
        </authorList>
    </citation>
    <scope>IDENTIFICATION</scope>
    <source>
        <strain evidence="3">HSOK</strain>
    </source>
</reference>
<proteinExistence type="predicted"/>
<dbReference type="InterPro" id="IPR009533">
    <property type="entry name" value="FAM107"/>
</dbReference>
<evidence type="ECO:0000256" key="1">
    <source>
        <dbReference type="ARBA" id="ARBA00023054"/>
    </source>
</evidence>
<evidence type="ECO:0000256" key="2">
    <source>
        <dbReference type="SAM" id="MobiDB-lite"/>
    </source>
</evidence>
<dbReference type="Pfam" id="PF06625">
    <property type="entry name" value="DUF1151"/>
    <property type="match status" value="1"/>
</dbReference>
<dbReference type="PANTHER" id="PTHR16768">
    <property type="entry name" value="DOWN REGULATED IN RENAL CARCINOMA 1/TU3A"/>
    <property type="match status" value="1"/>
</dbReference>
<evidence type="ECO:0000313" key="4">
    <source>
        <dbReference type="Proteomes" id="UP000265200"/>
    </source>
</evidence>
<reference evidence="3" key="4">
    <citation type="submission" date="2025-09" db="UniProtKB">
        <authorList>
            <consortium name="Ensembl"/>
        </authorList>
    </citation>
    <scope>IDENTIFICATION</scope>
    <source>
        <strain evidence="3">HSOK</strain>
    </source>
</reference>
<feature type="region of interest" description="Disordered" evidence="2">
    <location>
        <begin position="81"/>
        <end position="108"/>
    </location>
</feature>